<proteinExistence type="predicted"/>
<reference evidence="1 2" key="1">
    <citation type="submission" date="2020-12" db="EMBL/GenBank/DDBJ databases">
        <title>Complete genome sequence of Erwinia phage pEa_SNUABM_5.</title>
        <authorList>
            <person name="Kim S.G."/>
            <person name="Lee S.B."/>
            <person name="Kwon J."/>
            <person name="Park S.C."/>
        </authorList>
    </citation>
    <scope>NUCLEOTIDE SEQUENCE [LARGE SCALE GENOMIC DNA]</scope>
</reference>
<protein>
    <submittedName>
        <fullName evidence="1">Uncharacterized protein</fullName>
    </submittedName>
</protein>
<evidence type="ECO:0000313" key="2">
    <source>
        <dbReference type="Proteomes" id="UP000596123"/>
    </source>
</evidence>
<keyword evidence="2" id="KW-1185">Reference proteome</keyword>
<dbReference type="Proteomes" id="UP000596123">
    <property type="component" value="Segment"/>
</dbReference>
<evidence type="ECO:0000313" key="1">
    <source>
        <dbReference type="EMBL" id="QQO90439.1"/>
    </source>
</evidence>
<organism evidence="1 2">
    <name type="scientific">Erwinia phage pEa_SNUABM_5</name>
    <dbReference type="NCBI Taxonomy" id="2797313"/>
    <lineage>
        <taxon>Viruses</taxon>
        <taxon>Duplodnaviria</taxon>
        <taxon>Heunggongvirae</taxon>
        <taxon>Uroviricota</taxon>
        <taxon>Caudoviricetes</taxon>
        <taxon>Rivsvirus</taxon>
        <taxon>Rivsvirus SNUABM5</taxon>
    </lineage>
</organism>
<accession>A0A7T8IWB8</accession>
<dbReference type="EMBL" id="MW366843">
    <property type="protein sequence ID" value="QQO90439.1"/>
    <property type="molecule type" value="Genomic_DNA"/>
</dbReference>
<gene>
    <name evidence="1" type="ORF">pEaSNUABM5_00297</name>
</gene>
<name>A0A7T8IWB8_9CAUD</name>
<sequence>MYTAPSEKPKSRINELDLSQIRLKVVPPSRRMYRLALNVLEIAPEIKRAARRAGIVMGIDNFRETFTGERNEIVNLIQKHLAPNNPAKQKELVRQMTEA</sequence>